<dbReference type="AlphaFoldDB" id="A0A8J2FPD4"/>
<keyword evidence="2" id="KW-1185">Reference proteome</keyword>
<accession>A0A8J2FPD4</accession>
<organism evidence="1 2">
    <name type="scientific">Candidatus Methylacidithermus pantelleriae</name>
    <dbReference type="NCBI Taxonomy" id="2744239"/>
    <lineage>
        <taxon>Bacteria</taxon>
        <taxon>Pseudomonadati</taxon>
        <taxon>Verrucomicrobiota</taxon>
        <taxon>Methylacidiphilae</taxon>
        <taxon>Methylacidiphilales</taxon>
        <taxon>Methylacidiphilaceae</taxon>
        <taxon>Candidatus Methylacidithermus</taxon>
    </lineage>
</organism>
<protein>
    <submittedName>
        <fullName evidence="1">Uncharacterized protein</fullName>
    </submittedName>
</protein>
<evidence type="ECO:0000313" key="1">
    <source>
        <dbReference type="EMBL" id="CAF0701985.1"/>
    </source>
</evidence>
<dbReference type="Proteomes" id="UP000663859">
    <property type="component" value="Unassembled WGS sequence"/>
</dbReference>
<dbReference type="EMBL" id="CAJNOB010000040">
    <property type="protein sequence ID" value="CAF0701985.1"/>
    <property type="molecule type" value="Genomic_DNA"/>
</dbReference>
<sequence length="75" mass="9011">MMDPKRETVPSKAFVGFVSLYSRQKEIRRRRGRVWLGKEIGSEGKWEEIPHVWLPVTKGKGYMSYISFFPRWRSY</sequence>
<comment type="caution">
    <text evidence="1">The sequence shown here is derived from an EMBL/GenBank/DDBJ whole genome shotgun (WGS) entry which is preliminary data.</text>
</comment>
<proteinExistence type="predicted"/>
<evidence type="ECO:0000313" key="2">
    <source>
        <dbReference type="Proteomes" id="UP000663859"/>
    </source>
</evidence>
<gene>
    <name evidence="1" type="ORF">MPNT_450005</name>
</gene>
<reference evidence="1" key="1">
    <citation type="submission" date="2021-02" db="EMBL/GenBank/DDBJ databases">
        <authorList>
            <person name="Cremers G."/>
            <person name="Picone N."/>
        </authorList>
    </citation>
    <scope>NUCLEOTIDE SEQUENCE</scope>
    <source>
        <strain evidence="1">PQ17</strain>
    </source>
</reference>
<name>A0A8J2FPD4_9BACT</name>